<dbReference type="AlphaFoldDB" id="A0A645HJD9"/>
<accession>A0A645HJD9</accession>
<reference evidence="2" key="1">
    <citation type="submission" date="2019-08" db="EMBL/GenBank/DDBJ databases">
        <authorList>
            <person name="Kucharzyk K."/>
            <person name="Murdoch R.W."/>
            <person name="Higgins S."/>
            <person name="Loffler F."/>
        </authorList>
    </citation>
    <scope>NUCLEOTIDE SEQUENCE</scope>
</reference>
<sequence>MSSNEIEFVKGVNKLHAFYTEHVRMLAHAYDLTDRQAATLLDDTGTATWHGPSSTHRGCARPGTRASAARTCAVTAGRTIRLARRPDPPPG</sequence>
<organism evidence="2">
    <name type="scientific">bioreactor metagenome</name>
    <dbReference type="NCBI Taxonomy" id="1076179"/>
    <lineage>
        <taxon>unclassified sequences</taxon>
        <taxon>metagenomes</taxon>
        <taxon>ecological metagenomes</taxon>
    </lineage>
</organism>
<protein>
    <submittedName>
        <fullName evidence="2">Uncharacterized protein</fullName>
    </submittedName>
</protein>
<dbReference type="EMBL" id="VSSQ01094753">
    <property type="protein sequence ID" value="MPN39128.1"/>
    <property type="molecule type" value="Genomic_DNA"/>
</dbReference>
<proteinExistence type="predicted"/>
<feature type="region of interest" description="Disordered" evidence="1">
    <location>
        <begin position="49"/>
        <end position="91"/>
    </location>
</feature>
<evidence type="ECO:0000256" key="1">
    <source>
        <dbReference type="SAM" id="MobiDB-lite"/>
    </source>
</evidence>
<name>A0A645HJD9_9ZZZZ</name>
<comment type="caution">
    <text evidence="2">The sequence shown here is derived from an EMBL/GenBank/DDBJ whole genome shotgun (WGS) entry which is preliminary data.</text>
</comment>
<gene>
    <name evidence="2" type="ORF">SDC9_186655</name>
</gene>
<evidence type="ECO:0000313" key="2">
    <source>
        <dbReference type="EMBL" id="MPN39128.1"/>
    </source>
</evidence>